<organism evidence="1 2">
    <name type="scientific">Hyaloscypha variabilis (strain UAMH 11265 / GT02V1 / F)</name>
    <name type="common">Meliniomyces variabilis</name>
    <dbReference type="NCBI Taxonomy" id="1149755"/>
    <lineage>
        <taxon>Eukaryota</taxon>
        <taxon>Fungi</taxon>
        <taxon>Dikarya</taxon>
        <taxon>Ascomycota</taxon>
        <taxon>Pezizomycotina</taxon>
        <taxon>Leotiomycetes</taxon>
        <taxon>Helotiales</taxon>
        <taxon>Hyaloscyphaceae</taxon>
        <taxon>Hyaloscypha</taxon>
        <taxon>Hyaloscypha variabilis</taxon>
    </lineage>
</organism>
<keyword evidence="2" id="KW-1185">Reference proteome</keyword>
<proteinExistence type="predicted"/>
<dbReference type="EMBL" id="KZ613948">
    <property type="protein sequence ID" value="PMD38459.1"/>
    <property type="molecule type" value="Genomic_DNA"/>
</dbReference>
<dbReference type="Proteomes" id="UP000235786">
    <property type="component" value="Unassembled WGS sequence"/>
</dbReference>
<reference evidence="1 2" key="1">
    <citation type="submission" date="2016-04" db="EMBL/GenBank/DDBJ databases">
        <title>A degradative enzymes factory behind the ericoid mycorrhizal symbiosis.</title>
        <authorList>
            <consortium name="DOE Joint Genome Institute"/>
            <person name="Martino E."/>
            <person name="Morin E."/>
            <person name="Grelet G."/>
            <person name="Kuo A."/>
            <person name="Kohler A."/>
            <person name="Daghino S."/>
            <person name="Barry K."/>
            <person name="Choi C."/>
            <person name="Cichocki N."/>
            <person name="Clum A."/>
            <person name="Copeland A."/>
            <person name="Hainaut M."/>
            <person name="Haridas S."/>
            <person name="Labutti K."/>
            <person name="Lindquist E."/>
            <person name="Lipzen A."/>
            <person name="Khouja H.-R."/>
            <person name="Murat C."/>
            <person name="Ohm R."/>
            <person name="Olson A."/>
            <person name="Spatafora J."/>
            <person name="Veneault-Fourrey C."/>
            <person name="Henrissat B."/>
            <person name="Grigoriev I."/>
            <person name="Martin F."/>
            <person name="Perotto S."/>
        </authorList>
    </citation>
    <scope>NUCLEOTIDE SEQUENCE [LARGE SCALE GENOMIC DNA]</scope>
    <source>
        <strain evidence="1 2">F</strain>
    </source>
</reference>
<gene>
    <name evidence="1" type="ORF">L207DRAFT_69328</name>
</gene>
<name>A0A2J6RIY5_HYAVF</name>
<dbReference type="AlphaFoldDB" id="A0A2J6RIY5"/>
<evidence type="ECO:0000313" key="1">
    <source>
        <dbReference type="EMBL" id="PMD38459.1"/>
    </source>
</evidence>
<accession>A0A2J6RIY5</accession>
<sequence length="61" mass="6763">MYLVEGPTTFSREGHLNILKNLYPSSLHANTYSCTASQHAPPRRLIGHHSACGCHLHHSIV</sequence>
<protein>
    <submittedName>
        <fullName evidence="1">Uncharacterized protein</fullName>
    </submittedName>
</protein>
<evidence type="ECO:0000313" key="2">
    <source>
        <dbReference type="Proteomes" id="UP000235786"/>
    </source>
</evidence>